<evidence type="ECO:0008006" key="2">
    <source>
        <dbReference type="Google" id="ProtNLM"/>
    </source>
</evidence>
<evidence type="ECO:0000313" key="1">
    <source>
        <dbReference type="EMBL" id="BAL56798.1"/>
    </source>
</evidence>
<gene>
    <name evidence="1" type="ORF">HGMM_F42G09C24</name>
</gene>
<dbReference type="PROSITE" id="PS51257">
    <property type="entry name" value="PROKAR_LIPOPROTEIN"/>
    <property type="match status" value="1"/>
</dbReference>
<dbReference type="EMBL" id="AP011758">
    <property type="protein sequence ID" value="BAL56798.1"/>
    <property type="molecule type" value="Genomic_DNA"/>
</dbReference>
<sequence>MTNVNKKVWVLLLGSVAFLGACAAGNHSADEEAPVILTVEVREGPADIDISNRQDVAIGNMQFKSQAKAPGTTLGPQDDVVLTEWVITPERIDGGTVASPVWRNVVSVTVPAGGTANLQNYRIFPAEYFDQQPLVQLYPQNGGFDRETGKRNIRQRLKIAIYGKTVAGRRVTLRFDWDLNFFYQNY</sequence>
<organism evidence="1">
    <name type="scientific">uncultured prokaryote</name>
    <dbReference type="NCBI Taxonomy" id="198431"/>
    <lineage>
        <taxon>unclassified sequences</taxon>
        <taxon>environmental samples</taxon>
    </lineage>
</organism>
<proteinExistence type="predicted"/>
<name>H5SKW2_9ZZZZ</name>
<accession>H5SKW2</accession>
<reference evidence="1" key="2">
    <citation type="journal article" date="2012" name="PLoS ONE">
        <title>A Deeply Branching Thermophilic Bacterium with an Ancient Acetyl-CoA Pathway Dominates a Subsurface Ecosystem.</title>
        <authorList>
            <person name="Takami H."/>
            <person name="Noguchi H."/>
            <person name="Takaki Y."/>
            <person name="Uchiyama I."/>
            <person name="Toyoda A."/>
            <person name="Nishi S."/>
            <person name="Chee G.-J."/>
            <person name="Arai W."/>
            <person name="Nunoura T."/>
            <person name="Itoh T."/>
            <person name="Hattori M."/>
            <person name="Takai K."/>
        </authorList>
    </citation>
    <scope>NUCLEOTIDE SEQUENCE</scope>
</reference>
<reference evidence="1" key="1">
    <citation type="journal article" date="2005" name="Environ. Microbiol.">
        <title>Genetic and functional properties of uncultivated thermophilic crenarchaeotes from a subsurface gold mine as revealed by analysis of genome fragments.</title>
        <authorList>
            <person name="Nunoura T."/>
            <person name="Hirayama H."/>
            <person name="Takami H."/>
            <person name="Oida H."/>
            <person name="Nishi S."/>
            <person name="Shimamura S."/>
            <person name="Suzuki Y."/>
            <person name="Inagaki F."/>
            <person name="Takai K."/>
            <person name="Nealson K.H."/>
            <person name="Horikoshi K."/>
        </authorList>
    </citation>
    <scope>NUCLEOTIDE SEQUENCE</scope>
</reference>
<dbReference type="AlphaFoldDB" id="H5SKW2"/>
<protein>
    <recommendedName>
        <fullName evidence="2">Lipoprotein</fullName>
    </recommendedName>
</protein>